<dbReference type="GO" id="GO:0003968">
    <property type="term" value="F:RNA-directed RNA polymerase activity"/>
    <property type="evidence" value="ECO:0007669"/>
    <property type="project" value="UniProtKB-KW"/>
</dbReference>
<organism evidence="6">
    <name type="scientific">Riboviria sp</name>
    <dbReference type="NCBI Taxonomy" id="2585031"/>
    <lineage>
        <taxon>Viruses</taxon>
        <taxon>Riboviria</taxon>
    </lineage>
</organism>
<sequence>MAKRIQRTLPHIPAQDLYDLALSYSGAKRRKYAEATDKLLRVASLGRRDAGVKMFVKCEKIEFSSSKPNPDPRAIQFRDLVYNCAVGRFLKPLEHYLYNLTGTRLSGLPPTRVIGKGLNQGQRADLLILKMSRFVRPVVLSIDASRFDQHVDIELLKIEHSFYLAMNSDPEFRTLLSYQLVNHGVSSRGLRYKTRGKRMSGDMNTALGNCVLMVLMVATFLRGRKYDLLDDGDDCLVIIEEEDLAWVKANITQSFLDYGMEIKVDAISTDVPSVEWCQGHVLRCPEPRFVRNPYRVMSRALTSQKFLTSVKGRAALMNTIGLCELVLNRGVPVLQEYCLALIRASGTKRVVSLVGAVDDNAALRVSKELSQLGLKELVDVTPTDICDHARQDFAVAWGVDISTQFHWENELRNWNPSVFGDWEQQFPIDVPRWEYCDHNPDRSL</sequence>
<dbReference type="InterPro" id="IPR007094">
    <property type="entry name" value="RNA-dir_pol_PSvirus"/>
</dbReference>
<keyword evidence="4" id="KW-0547">Nucleotide-binding</keyword>
<evidence type="ECO:0000256" key="1">
    <source>
        <dbReference type="ARBA" id="ARBA00022679"/>
    </source>
</evidence>
<dbReference type="EC" id="2.7.7.48" evidence="4"/>
<keyword evidence="1 4" id="KW-0808">Transferase</keyword>
<evidence type="ECO:0000259" key="5">
    <source>
        <dbReference type="PROSITE" id="PS50507"/>
    </source>
</evidence>
<proteinExistence type="predicted"/>
<keyword evidence="2 4" id="KW-0548">Nucleotidyltransferase</keyword>
<protein>
    <recommendedName>
        <fullName evidence="4">RNA-directed RNA polymerase</fullName>
        <ecNumber evidence="4">2.7.7.48</ecNumber>
    </recommendedName>
</protein>
<keyword evidence="4 6" id="KW-0696">RNA-directed RNA polymerase</keyword>
<dbReference type="CDD" id="cd23179">
    <property type="entry name" value="ps_ssRNAv_Tolivirales_RdRp"/>
    <property type="match status" value="1"/>
</dbReference>
<dbReference type="SUPFAM" id="SSF56672">
    <property type="entry name" value="DNA/RNA polymerases"/>
    <property type="match status" value="1"/>
</dbReference>
<dbReference type="EMBL" id="MN034358">
    <property type="protein sequence ID" value="QDH88777.1"/>
    <property type="molecule type" value="Genomic_DNA"/>
</dbReference>
<dbReference type="InterPro" id="IPR043128">
    <property type="entry name" value="Rev_trsase/Diguanyl_cyclase"/>
</dbReference>
<dbReference type="Pfam" id="PF00998">
    <property type="entry name" value="RdRP_3"/>
    <property type="match status" value="1"/>
</dbReference>
<evidence type="ECO:0000256" key="2">
    <source>
        <dbReference type="ARBA" id="ARBA00022695"/>
    </source>
</evidence>
<dbReference type="InterPro" id="IPR043502">
    <property type="entry name" value="DNA/RNA_pol_sf"/>
</dbReference>
<keyword evidence="3 4" id="KW-0693">Viral RNA replication</keyword>
<name>A0A514D5A9_9VIRU</name>
<dbReference type="GO" id="GO:0000166">
    <property type="term" value="F:nucleotide binding"/>
    <property type="evidence" value="ECO:0007669"/>
    <property type="project" value="UniProtKB-KW"/>
</dbReference>
<dbReference type="GO" id="GO:0003723">
    <property type="term" value="F:RNA binding"/>
    <property type="evidence" value="ECO:0007669"/>
    <property type="project" value="InterPro"/>
</dbReference>
<dbReference type="Gene3D" id="3.30.70.270">
    <property type="match status" value="1"/>
</dbReference>
<comment type="catalytic activity">
    <reaction evidence="4">
        <text>RNA(n) + a ribonucleoside 5'-triphosphate = RNA(n+1) + diphosphate</text>
        <dbReference type="Rhea" id="RHEA:21248"/>
        <dbReference type="Rhea" id="RHEA-COMP:14527"/>
        <dbReference type="Rhea" id="RHEA-COMP:17342"/>
        <dbReference type="ChEBI" id="CHEBI:33019"/>
        <dbReference type="ChEBI" id="CHEBI:61557"/>
        <dbReference type="ChEBI" id="CHEBI:140395"/>
        <dbReference type="EC" id="2.7.7.48"/>
    </reaction>
</comment>
<dbReference type="GO" id="GO:0039694">
    <property type="term" value="P:viral RNA genome replication"/>
    <property type="evidence" value="ECO:0007669"/>
    <property type="project" value="InterPro"/>
</dbReference>
<accession>A0A514D5A9</accession>
<reference evidence="6" key="1">
    <citation type="submission" date="2019-05" db="EMBL/GenBank/DDBJ databases">
        <title>Metatranscriptomic reconstruction reveals RNA viruses with the potential to shape carbon cycling in soil.</title>
        <authorList>
            <person name="Starr E.P."/>
            <person name="Nuccio E."/>
            <person name="Pett-Ridge J."/>
            <person name="Banfield J.F."/>
            <person name="Firestone M.K."/>
        </authorList>
    </citation>
    <scope>NUCLEOTIDE SEQUENCE</scope>
    <source>
        <strain evidence="6">H4_Bulk_Litter_24_scaffold_180</strain>
    </source>
</reference>
<gene>
    <name evidence="6" type="ORF">H4BulkLitter24180_000002</name>
</gene>
<evidence type="ECO:0000256" key="3">
    <source>
        <dbReference type="ARBA" id="ARBA00022953"/>
    </source>
</evidence>
<dbReference type="InterPro" id="IPR002166">
    <property type="entry name" value="RNA_pol_HCV"/>
</dbReference>
<evidence type="ECO:0000256" key="4">
    <source>
        <dbReference type="RuleBase" id="RU363062"/>
    </source>
</evidence>
<feature type="domain" description="RdRp catalytic" evidence="5">
    <location>
        <begin position="137"/>
        <end position="247"/>
    </location>
</feature>
<evidence type="ECO:0000313" key="6">
    <source>
        <dbReference type="EMBL" id="QDH88777.1"/>
    </source>
</evidence>
<dbReference type="PROSITE" id="PS50507">
    <property type="entry name" value="RDRP_SSRNA_POS"/>
    <property type="match status" value="1"/>
</dbReference>